<dbReference type="Proteomes" id="UP000623067">
    <property type="component" value="Unassembled WGS sequence"/>
</dbReference>
<organism evidence="1 2">
    <name type="scientific">Sphingomonas metalli</name>
    <dbReference type="NCBI Taxonomy" id="1779358"/>
    <lineage>
        <taxon>Bacteria</taxon>
        <taxon>Pseudomonadati</taxon>
        <taxon>Pseudomonadota</taxon>
        <taxon>Alphaproteobacteria</taxon>
        <taxon>Sphingomonadales</taxon>
        <taxon>Sphingomonadaceae</taxon>
        <taxon>Sphingomonas</taxon>
    </lineage>
</organism>
<protein>
    <recommendedName>
        <fullName evidence="3">DUF3168 domain-containing protein</fullName>
    </recommendedName>
</protein>
<name>A0A916WPX8_9SPHN</name>
<sequence>MNGVDVIGGLLRSSADLTDAWPAESIKAGMLPEGELGILVRSISLIDYQTLAQEALVRSTERVSVTVRAKTYRDQVIAMKLIRRACAGVIATAIGDARNISVLTAGTGPDVIGPGNTFEQAQDFRVSFDAPA</sequence>
<dbReference type="EMBL" id="BMIH01000001">
    <property type="protein sequence ID" value="GGB21496.1"/>
    <property type="molecule type" value="Genomic_DNA"/>
</dbReference>
<evidence type="ECO:0000313" key="2">
    <source>
        <dbReference type="Proteomes" id="UP000623067"/>
    </source>
</evidence>
<dbReference type="AlphaFoldDB" id="A0A916WPX8"/>
<reference evidence="1" key="1">
    <citation type="journal article" date="2014" name="Int. J. Syst. Evol. Microbiol.">
        <title>Complete genome sequence of Corynebacterium casei LMG S-19264T (=DSM 44701T), isolated from a smear-ripened cheese.</title>
        <authorList>
            <consortium name="US DOE Joint Genome Institute (JGI-PGF)"/>
            <person name="Walter F."/>
            <person name="Albersmeier A."/>
            <person name="Kalinowski J."/>
            <person name="Ruckert C."/>
        </authorList>
    </citation>
    <scope>NUCLEOTIDE SEQUENCE</scope>
    <source>
        <strain evidence="1">CGMCC 1.15330</strain>
    </source>
</reference>
<proteinExistence type="predicted"/>
<comment type="caution">
    <text evidence="1">The sequence shown here is derived from an EMBL/GenBank/DDBJ whole genome shotgun (WGS) entry which is preliminary data.</text>
</comment>
<evidence type="ECO:0000313" key="1">
    <source>
        <dbReference type="EMBL" id="GGB21496.1"/>
    </source>
</evidence>
<reference evidence="1" key="2">
    <citation type="submission" date="2020-09" db="EMBL/GenBank/DDBJ databases">
        <authorList>
            <person name="Sun Q."/>
            <person name="Zhou Y."/>
        </authorList>
    </citation>
    <scope>NUCLEOTIDE SEQUENCE</scope>
    <source>
        <strain evidence="1">CGMCC 1.15330</strain>
    </source>
</reference>
<evidence type="ECO:0008006" key="3">
    <source>
        <dbReference type="Google" id="ProtNLM"/>
    </source>
</evidence>
<keyword evidence="2" id="KW-1185">Reference proteome</keyword>
<dbReference type="RefSeq" id="WP_188657471.1">
    <property type="nucleotide sequence ID" value="NZ_BMIH01000001.1"/>
</dbReference>
<gene>
    <name evidence="1" type="ORF">GCM10011380_08840</name>
</gene>
<accession>A0A916WPX8</accession>